<dbReference type="PROSITE" id="PS00675">
    <property type="entry name" value="SIGMA54_INTERACT_1"/>
    <property type="match status" value="1"/>
</dbReference>
<accession>A0AAU9E2A5</accession>
<evidence type="ECO:0000256" key="3">
    <source>
        <dbReference type="ARBA" id="ARBA00023015"/>
    </source>
</evidence>
<dbReference type="SMART" id="SM00382">
    <property type="entry name" value="AAA"/>
    <property type="match status" value="1"/>
</dbReference>
<keyword evidence="8" id="KW-1185">Reference proteome</keyword>
<dbReference type="Gene3D" id="1.10.8.60">
    <property type="match status" value="1"/>
</dbReference>
<name>A0AAU9E2A5_9FIRM</name>
<reference evidence="7 8" key="1">
    <citation type="submission" date="2023-08" db="EMBL/GenBank/DDBJ databases">
        <title>Helicovermis profunda gen. nov., sp. nov., a novel mesophilic, fermentative bacterium within the Bacillota from a deep-sea hydrothermal vent chimney.</title>
        <authorList>
            <person name="Miyazaki U."/>
            <person name="Mizutani D."/>
            <person name="Hashimoto Y."/>
            <person name="Tame A."/>
            <person name="Sawayama S."/>
            <person name="Miyazaki J."/>
            <person name="Takai K."/>
            <person name="Nakagawa S."/>
        </authorList>
    </citation>
    <scope>NUCLEOTIDE SEQUENCE [LARGE SCALE GENOMIC DNA]</scope>
    <source>
        <strain evidence="7 8">S502</strain>
    </source>
</reference>
<keyword evidence="3" id="KW-0805">Transcription regulation</keyword>
<keyword evidence="1" id="KW-0547">Nucleotide-binding</keyword>
<dbReference type="PANTHER" id="PTHR32071:SF57">
    <property type="entry name" value="C4-DICARBOXYLATE TRANSPORT TRANSCRIPTIONAL REGULATORY PROTEIN DCTD"/>
    <property type="match status" value="1"/>
</dbReference>
<proteinExistence type="predicted"/>
<dbReference type="GO" id="GO:0006355">
    <property type="term" value="P:regulation of DNA-templated transcription"/>
    <property type="evidence" value="ECO:0007669"/>
    <property type="project" value="InterPro"/>
</dbReference>
<dbReference type="EMBL" id="AP028654">
    <property type="protein sequence ID" value="BEP28644.1"/>
    <property type="molecule type" value="Genomic_DNA"/>
</dbReference>
<dbReference type="PANTHER" id="PTHR32071">
    <property type="entry name" value="TRANSCRIPTIONAL REGULATORY PROTEIN"/>
    <property type="match status" value="1"/>
</dbReference>
<dbReference type="Gene3D" id="3.40.50.300">
    <property type="entry name" value="P-loop containing nucleotide triphosphate hydrolases"/>
    <property type="match status" value="1"/>
</dbReference>
<evidence type="ECO:0000256" key="5">
    <source>
        <dbReference type="ARBA" id="ARBA00023163"/>
    </source>
</evidence>
<evidence type="ECO:0000313" key="7">
    <source>
        <dbReference type="EMBL" id="BEP28644.1"/>
    </source>
</evidence>
<dbReference type="KEGG" id="hprf:HLPR_09750"/>
<dbReference type="FunFam" id="3.40.50.300:FF:000006">
    <property type="entry name" value="DNA-binding transcriptional regulator NtrC"/>
    <property type="match status" value="1"/>
</dbReference>
<evidence type="ECO:0000259" key="6">
    <source>
        <dbReference type="PROSITE" id="PS50045"/>
    </source>
</evidence>
<dbReference type="PROSITE" id="PS00676">
    <property type="entry name" value="SIGMA54_INTERACT_2"/>
    <property type="match status" value="1"/>
</dbReference>
<keyword evidence="4" id="KW-0238">DNA-binding</keyword>
<dbReference type="CDD" id="cd00009">
    <property type="entry name" value="AAA"/>
    <property type="match status" value="1"/>
</dbReference>
<evidence type="ECO:0000256" key="2">
    <source>
        <dbReference type="ARBA" id="ARBA00022840"/>
    </source>
</evidence>
<dbReference type="Proteomes" id="UP001321786">
    <property type="component" value="Chromosome"/>
</dbReference>
<dbReference type="GO" id="GO:0003677">
    <property type="term" value="F:DNA binding"/>
    <property type="evidence" value="ECO:0007669"/>
    <property type="project" value="UniProtKB-KW"/>
</dbReference>
<sequence>MKYQLLTKDFSEFMNEGLIYIDKNGIIKEYNEKAKELIGIKRSCTRSHSKGKINKNDIVILAYTSFGYDKNGLEEKDLKKIGINLPNLKKGDTLLAYGKYESDEIGKSKVKESDILIDNFIMDAKIDGIKISSKVNYLKRFVEIKVDNEKYRHYYNNFFSHVIILDKDSKEIKFYQDGGYTAWKEDLKQILDGNFYHEKKNGCNEIEVINKHILDIHDKTEIINDLINCSQNEIVGYKGKKSKINGIDALCTLKQVMRGSEIIGAFLLINDISRLRNAEVQKEMVYKKLKLAKEALKNNSEYAKLFPKLIGSSQSLLEVKRLAYKASKFQSNLLILGESGTGKSILARCIHEASANHDMPFIEVNCNSIPESLMESELFGYEKGAFTGANQKGKKGYFEMANGGTLFLDEIGDFPKGMQVKLLHVIQNKKFFKVGGDKEIQVNLRIIVATNRNLEKDVKNGIFREDLYYRINVFPIHLPPLRDRIVDIYELIEFLLPRICNRIGTNQKHISGEAINKIKAYHWPGNIRELENVLERAVNLCEDKTILSEHLKIKITKKNIVNREEYLRPLKETMNSIELEIIENVYNYTNRDKKKTMEILKIKKTKLYEKIKELKNN</sequence>
<protein>
    <recommendedName>
        <fullName evidence="6">Sigma-54 factor interaction domain-containing protein</fullName>
    </recommendedName>
</protein>
<evidence type="ECO:0000313" key="8">
    <source>
        <dbReference type="Proteomes" id="UP001321786"/>
    </source>
</evidence>
<dbReference type="InterPro" id="IPR027417">
    <property type="entry name" value="P-loop_NTPase"/>
</dbReference>
<feature type="domain" description="Sigma-54 factor interaction" evidence="6">
    <location>
        <begin position="309"/>
        <end position="539"/>
    </location>
</feature>
<dbReference type="InterPro" id="IPR025943">
    <property type="entry name" value="Sigma_54_int_dom_ATP-bd_2"/>
</dbReference>
<dbReference type="AlphaFoldDB" id="A0AAU9E2A5"/>
<gene>
    <name evidence="7" type="ORF">HLPR_09750</name>
</gene>
<dbReference type="Pfam" id="PF00158">
    <property type="entry name" value="Sigma54_activat"/>
    <property type="match status" value="1"/>
</dbReference>
<keyword evidence="2" id="KW-0067">ATP-binding</keyword>
<dbReference type="RefSeq" id="WP_338536953.1">
    <property type="nucleotide sequence ID" value="NZ_AP028654.1"/>
</dbReference>
<dbReference type="InterPro" id="IPR003593">
    <property type="entry name" value="AAA+_ATPase"/>
</dbReference>
<keyword evidence="5" id="KW-0804">Transcription</keyword>
<dbReference type="SUPFAM" id="SSF52540">
    <property type="entry name" value="P-loop containing nucleoside triphosphate hydrolases"/>
    <property type="match status" value="1"/>
</dbReference>
<dbReference type="InterPro" id="IPR025662">
    <property type="entry name" value="Sigma_54_int_dom_ATP-bd_1"/>
</dbReference>
<dbReference type="InterPro" id="IPR025944">
    <property type="entry name" value="Sigma_54_int_dom_CS"/>
</dbReference>
<dbReference type="PROSITE" id="PS50045">
    <property type="entry name" value="SIGMA54_INTERACT_4"/>
    <property type="match status" value="1"/>
</dbReference>
<organism evidence="7 8">
    <name type="scientific">Helicovermis profundi</name>
    <dbReference type="NCBI Taxonomy" id="3065157"/>
    <lineage>
        <taxon>Bacteria</taxon>
        <taxon>Bacillati</taxon>
        <taxon>Bacillota</taxon>
        <taxon>Clostridia</taxon>
        <taxon>Helicovermis</taxon>
    </lineage>
</organism>
<evidence type="ECO:0000256" key="1">
    <source>
        <dbReference type="ARBA" id="ARBA00022741"/>
    </source>
</evidence>
<dbReference type="InterPro" id="IPR058031">
    <property type="entry name" value="AAA_lid_NorR"/>
</dbReference>
<dbReference type="InterPro" id="IPR002078">
    <property type="entry name" value="Sigma_54_int"/>
</dbReference>
<dbReference type="GO" id="GO:0005524">
    <property type="term" value="F:ATP binding"/>
    <property type="evidence" value="ECO:0007669"/>
    <property type="project" value="UniProtKB-KW"/>
</dbReference>
<dbReference type="Pfam" id="PF25601">
    <property type="entry name" value="AAA_lid_14"/>
    <property type="match status" value="1"/>
</dbReference>
<dbReference type="PROSITE" id="PS00688">
    <property type="entry name" value="SIGMA54_INTERACT_3"/>
    <property type="match status" value="1"/>
</dbReference>
<dbReference type="SUPFAM" id="SSF46689">
    <property type="entry name" value="Homeodomain-like"/>
    <property type="match status" value="1"/>
</dbReference>
<evidence type="ECO:0000256" key="4">
    <source>
        <dbReference type="ARBA" id="ARBA00023125"/>
    </source>
</evidence>
<dbReference type="InterPro" id="IPR009057">
    <property type="entry name" value="Homeodomain-like_sf"/>
</dbReference>